<protein>
    <submittedName>
        <fullName evidence="2">Uncharacterized protein</fullName>
    </submittedName>
</protein>
<sequence length="113" mass="11012">MSGPEHEALESGVGGSGAEELAPDTAGAWVRGVDYVAGWREATGAVAALAGALASAGVEGPGVRLRASAGDDGSGVVRLELTVPAARVVAKLASDVAAGFHGNGDVGAYPESR</sequence>
<feature type="region of interest" description="Disordered" evidence="1">
    <location>
        <begin position="1"/>
        <end position="21"/>
    </location>
</feature>
<keyword evidence="3" id="KW-1185">Reference proteome</keyword>
<name>A0A7W7LIX6_STRNE</name>
<evidence type="ECO:0000313" key="3">
    <source>
        <dbReference type="Proteomes" id="UP000556436"/>
    </source>
</evidence>
<organism evidence="2 3">
    <name type="scientific">Streptomyces netropsis</name>
    <name type="common">Streptoverticillium netropsis</name>
    <dbReference type="NCBI Taxonomy" id="55404"/>
    <lineage>
        <taxon>Bacteria</taxon>
        <taxon>Bacillati</taxon>
        <taxon>Actinomycetota</taxon>
        <taxon>Actinomycetes</taxon>
        <taxon>Kitasatosporales</taxon>
        <taxon>Streptomycetaceae</taxon>
        <taxon>Streptomyces</taxon>
    </lineage>
</organism>
<dbReference type="EMBL" id="JACHJG010000029">
    <property type="protein sequence ID" value="MBB4890909.1"/>
    <property type="molecule type" value="Genomic_DNA"/>
</dbReference>
<reference evidence="2 3" key="1">
    <citation type="submission" date="2020-08" db="EMBL/GenBank/DDBJ databases">
        <title>Genomic Encyclopedia of Type Strains, Phase III (KMG-III): the genomes of soil and plant-associated and newly described type strains.</title>
        <authorList>
            <person name="Whitman W."/>
        </authorList>
    </citation>
    <scope>NUCLEOTIDE SEQUENCE [LARGE SCALE GENOMIC DNA]</scope>
    <source>
        <strain evidence="2 3">CECT 3265</strain>
    </source>
</reference>
<evidence type="ECO:0000313" key="2">
    <source>
        <dbReference type="EMBL" id="MBB4890909.1"/>
    </source>
</evidence>
<evidence type="ECO:0000256" key="1">
    <source>
        <dbReference type="SAM" id="MobiDB-lite"/>
    </source>
</evidence>
<comment type="caution">
    <text evidence="2">The sequence shown here is derived from an EMBL/GenBank/DDBJ whole genome shotgun (WGS) entry which is preliminary data.</text>
</comment>
<gene>
    <name evidence="2" type="ORF">FHS38_007002</name>
</gene>
<dbReference type="Proteomes" id="UP000556436">
    <property type="component" value="Unassembled WGS sequence"/>
</dbReference>
<accession>A0A7W7LIX6</accession>
<proteinExistence type="predicted"/>
<dbReference type="AlphaFoldDB" id="A0A7W7LIX6"/>